<evidence type="ECO:0000313" key="5">
    <source>
        <dbReference type="EMBL" id="KMT66926.1"/>
    </source>
</evidence>
<dbReference type="SUPFAM" id="SSF116734">
    <property type="entry name" value="DNA methylase specificity domain"/>
    <property type="match status" value="2"/>
</dbReference>
<protein>
    <recommendedName>
        <fullName evidence="4">Type I restriction modification DNA specificity domain-containing protein</fullName>
    </recommendedName>
</protein>
<accession>A0A0J8JQB6</accession>
<dbReference type="Proteomes" id="UP000037600">
    <property type="component" value="Unassembled WGS sequence"/>
</dbReference>
<dbReference type="AlphaFoldDB" id="A0A0J8JQB6"/>
<evidence type="ECO:0000256" key="2">
    <source>
        <dbReference type="ARBA" id="ARBA00022747"/>
    </source>
</evidence>
<evidence type="ECO:0000259" key="4">
    <source>
        <dbReference type="Pfam" id="PF01420"/>
    </source>
</evidence>
<dbReference type="InterPro" id="IPR000055">
    <property type="entry name" value="Restrct_endonuc_typeI_TRD"/>
</dbReference>
<evidence type="ECO:0000256" key="1">
    <source>
        <dbReference type="ARBA" id="ARBA00010923"/>
    </source>
</evidence>
<dbReference type="InterPro" id="IPR044946">
    <property type="entry name" value="Restrct_endonuc_typeI_TRD_sf"/>
</dbReference>
<dbReference type="STRING" id="1513271.XM47_02150"/>
<evidence type="ECO:0000313" key="6">
    <source>
        <dbReference type="Proteomes" id="UP000037600"/>
    </source>
</evidence>
<dbReference type="PANTHER" id="PTHR30408:SF13">
    <property type="entry name" value="TYPE I RESTRICTION ENZYME HINDI SPECIFICITY SUBUNIT"/>
    <property type="match status" value="1"/>
</dbReference>
<keyword evidence="3" id="KW-0238">DNA-binding</keyword>
<keyword evidence="6" id="KW-1185">Reference proteome</keyword>
<dbReference type="PATRIC" id="fig|1513271.3.peg.455"/>
<feature type="domain" description="Type I restriction modification DNA specificity" evidence="4">
    <location>
        <begin position="4"/>
        <end position="186"/>
    </location>
</feature>
<comment type="similarity">
    <text evidence="1">Belongs to the type-I restriction system S methylase family.</text>
</comment>
<gene>
    <name evidence="5" type="ORF">XM47_02150</name>
</gene>
<dbReference type="InterPro" id="IPR052021">
    <property type="entry name" value="Type-I_RS_S_subunit"/>
</dbReference>
<evidence type="ECO:0000256" key="3">
    <source>
        <dbReference type="ARBA" id="ARBA00023125"/>
    </source>
</evidence>
<dbReference type="RefSeq" id="WP_048688891.1">
    <property type="nucleotide sequence ID" value="NZ_KQ130482.1"/>
</dbReference>
<dbReference type="PANTHER" id="PTHR30408">
    <property type="entry name" value="TYPE-1 RESTRICTION ENZYME ECOKI SPECIFICITY PROTEIN"/>
    <property type="match status" value="1"/>
</dbReference>
<proteinExistence type="inferred from homology"/>
<dbReference type="Pfam" id="PF01420">
    <property type="entry name" value="Methylase_S"/>
    <property type="match status" value="1"/>
</dbReference>
<keyword evidence="2" id="KW-0680">Restriction system</keyword>
<dbReference type="OrthoDB" id="9798929at2"/>
<comment type="caution">
    <text evidence="5">The sequence shown here is derived from an EMBL/GenBank/DDBJ whole genome shotgun (WGS) entry which is preliminary data.</text>
</comment>
<name>A0A0J8JQB6_9ALTE</name>
<reference evidence="5 6" key="1">
    <citation type="submission" date="2015-04" db="EMBL/GenBank/DDBJ databases">
        <title>Draft Genome Sequence of the Novel Agar-Digesting Marine Bacterium Q1.</title>
        <authorList>
            <person name="Li Y."/>
            <person name="Li D."/>
            <person name="Chen G."/>
            <person name="Du Z."/>
        </authorList>
    </citation>
    <scope>NUCLEOTIDE SEQUENCE [LARGE SCALE GENOMIC DNA]</scope>
    <source>
        <strain evidence="5 6">Q1</strain>
    </source>
</reference>
<dbReference type="Gene3D" id="3.90.220.20">
    <property type="entry name" value="DNA methylase specificity domains"/>
    <property type="match status" value="2"/>
</dbReference>
<organism evidence="5 6">
    <name type="scientific">Catenovulum maritimum</name>
    <dbReference type="NCBI Taxonomy" id="1513271"/>
    <lineage>
        <taxon>Bacteria</taxon>
        <taxon>Pseudomonadati</taxon>
        <taxon>Pseudomonadota</taxon>
        <taxon>Gammaproteobacteria</taxon>
        <taxon>Alteromonadales</taxon>
        <taxon>Alteromonadaceae</taxon>
        <taxon>Catenovulum</taxon>
    </lineage>
</organism>
<sequence length="475" mass="53464">MVNNWPTVTLEEVAKIKSGKRLPKGQSLVGYQTDYPYIRLVDISGGRIQTNELQYLIPETREAIKRYIVNADDICLAIVGHTIGMVFYITEEWDNVNLTENAARITELDESFHPKFIYYFLISNYGQSEIISRTVGSAQGKLPLYNIKSLPIPRPPKVYQDEIVGILDSISEKIKLNCQTSQTLEQMAQALFKSWFVDFDPVFDNALASGMAVNNFPEALQKKAVQRQQVQQQMANGELDAKPLPEDISQLFPSEFEQTDEPSVGINGWIPEGWKLDSFSKVATLKNKSIHPKKEPEKLWTQFSLPAFDDGKVPTHDLGIEIKSGKYKLSENTVLVSKLNPHTPRIWMPKVSDTDVSVCSTEFMPFEPVNNEHRVFVYSLMNSENVKSKIASRVTGTTGSHQRVSPKEVAVMPILLPSLDCITSFSNLIKSSFDKVELNLEQNIELTKLRDTLLPKLISGELQLPAESINTEVPA</sequence>
<dbReference type="GO" id="GO:0009307">
    <property type="term" value="P:DNA restriction-modification system"/>
    <property type="evidence" value="ECO:0007669"/>
    <property type="project" value="UniProtKB-KW"/>
</dbReference>
<dbReference type="CDD" id="cd17256">
    <property type="entry name" value="RMtype1_S_EcoJA65PI-TRD1-CR1_like"/>
    <property type="match status" value="1"/>
</dbReference>
<dbReference type="EMBL" id="LAZL01000002">
    <property type="protein sequence ID" value="KMT66926.1"/>
    <property type="molecule type" value="Genomic_DNA"/>
</dbReference>
<dbReference type="GO" id="GO:0003677">
    <property type="term" value="F:DNA binding"/>
    <property type="evidence" value="ECO:0007669"/>
    <property type="project" value="UniProtKB-KW"/>
</dbReference>